<feature type="domain" description="Histidine kinase" evidence="8">
    <location>
        <begin position="300"/>
        <end position="527"/>
    </location>
</feature>
<dbReference type="SMART" id="SM00091">
    <property type="entry name" value="PAS"/>
    <property type="match status" value="1"/>
</dbReference>
<dbReference type="SUPFAM" id="SSF55874">
    <property type="entry name" value="ATPase domain of HSP90 chaperone/DNA topoisomerase II/histidine kinase"/>
    <property type="match status" value="1"/>
</dbReference>
<keyword evidence="4" id="KW-0808">Transferase</keyword>
<dbReference type="SMART" id="SM00387">
    <property type="entry name" value="HATPase_c"/>
    <property type="match status" value="1"/>
</dbReference>
<evidence type="ECO:0000259" key="9">
    <source>
        <dbReference type="PROSITE" id="PS50110"/>
    </source>
</evidence>
<dbReference type="PANTHER" id="PTHR43047:SF72">
    <property type="entry name" value="OSMOSENSING HISTIDINE PROTEIN KINASE SLN1"/>
    <property type="match status" value="1"/>
</dbReference>
<dbReference type="InterPro" id="IPR013767">
    <property type="entry name" value="PAS_fold"/>
</dbReference>
<dbReference type="Pfam" id="PF00989">
    <property type="entry name" value="PAS"/>
    <property type="match status" value="1"/>
</dbReference>
<dbReference type="InterPro" id="IPR005467">
    <property type="entry name" value="His_kinase_dom"/>
</dbReference>
<comment type="catalytic activity">
    <reaction evidence="1">
        <text>ATP + protein L-histidine = ADP + protein N-phospho-L-histidine.</text>
        <dbReference type="EC" id="2.7.13.3"/>
    </reaction>
</comment>
<dbReference type="InterPro" id="IPR036890">
    <property type="entry name" value="HATPase_C_sf"/>
</dbReference>
<evidence type="ECO:0000259" key="11">
    <source>
        <dbReference type="PROSITE" id="PS50113"/>
    </source>
</evidence>
<evidence type="ECO:0000313" key="13">
    <source>
        <dbReference type="Proteomes" id="UP001525961"/>
    </source>
</evidence>
<organism evidence="12 13">
    <name type="scientific">Laspinema olomoucense D3b</name>
    <dbReference type="NCBI Taxonomy" id="2953688"/>
    <lineage>
        <taxon>Bacteria</taxon>
        <taxon>Bacillati</taxon>
        <taxon>Cyanobacteriota</taxon>
        <taxon>Cyanophyceae</taxon>
        <taxon>Oscillatoriophycideae</taxon>
        <taxon>Oscillatoriales</taxon>
        <taxon>Laspinemataceae</taxon>
        <taxon>Laspinema</taxon>
        <taxon>Laspinema olomoucense</taxon>
    </lineage>
</organism>
<dbReference type="PROSITE" id="PS50113">
    <property type="entry name" value="PAC"/>
    <property type="match status" value="1"/>
</dbReference>
<dbReference type="InterPro" id="IPR004358">
    <property type="entry name" value="Sig_transdc_His_kin-like_C"/>
</dbReference>
<dbReference type="NCBIfam" id="TIGR00229">
    <property type="entry name" value="sensory_box"/>
    <property type="match status" value="1"/>
</dbReference>
<dbReference type="Gene3D" id="3.30.565.10">
    <property type="entry name" value="Histidine kinase-like ATPase, C-terminal domain"/>
    <property type="match status" value="1"/>
</dbReference>
<dbReference type="PROSITE" id="PS50112">
    <property type="entry name" value="PAS"/>
    <property type="match status" value="1"/>
</dbReference>
<dbReference type="InterPro" id="IPR011006">
    <property type="entry name" value="CheY-like_superfamily"/>
</dbReference>
<dbReference type="RefSeq" id="WP_261235465.1">
    <property type="nucleotide sequence ID" value="NZ_JAMXFA010000012.1"/>
</dbReference>
<feature type="domain" description="PAS" evidence="10">
    <location>
        <begin position="132"/>
        <end position="188"/>
    </location>
</feature>
<dbReference type="CDD" id="cd17534">
    <property type="entry name" value="REC_DC-like"/>
    <property type="match status" value="1"/>
</dbReference>
<feature type="domain" description="Response regulatory" evidence="9">
    <location>
        <begin position="5"/>
        <end position="120"/>
    </location>
</feature>
<dbReference type="SMART" id="SM00388">
    <property type="entry name" value="HisKA"/>
    <property type="match status" value="1"/>
</dbReference>
<dbReference type="InterPro" id="IPR003661">
    <property type="entry name" value="HisK_dim/P_dom"/>
</dbReference>
<evidence type="ECO:0000256" key="1">
    <source>
        <dbReference type="ARBA" id="ARBA00000085"/>
    </source>
</evidence>
<dbReference type="Gene3D" id="1.10.287.130">
    <property type="match status" value="1"/>
</dbReference>
<evidence type="ECO:0000256" key="2">
    <source>
        <dbReference type="ARBA" id="ARBA00012438"/>
    </source>
</evidence>
<evidence type="ECO:0000259" key="10">
    <source>
        <dbReference type="PROSITE" id="PS50112"/>
    </source>
</evidence>
<evidence type="ECO:0000259" key="8">
    <source>
        <dbReference type="PROSITE" id="PS50109"/>
    </source>
</evidence>
<dbReference type="InterPro" id="IPR001789">
    <property type="entry name" value="Sig_transdc_resp-reg_receiver"/>
</dbReference>
<dbReference type="CDD" id="cd00075">
    <property type="entry name" value="HATPase"/>
    <property type="match status" value="1"/>
</dbReference>
<dbReference type="Pfam" id="PF00512">
    <property type="entry name" value="HisKA"/>
    <property type="match status" value="1"/>
</dbReference>
<keyword evidence="13" id="KW-1185">Reference proteome</keyword>
<dbReference type="Proteomes" id="UP001525961">
    <property type="component" value="Unassembled WGS sequence"/>
</dbReference>
<evidence type="ECO:0000313" key="12">
    <source>
        <dbReference type="EMBL" id="MCT7978204.1"/>
    </source>
</evidence>
<keyword evidence="6" id="KW-0902">Two-component regulatory system</keyword>
<dbReference type="PROSITE" id="PS50109">
    <property type="entry name" value="HIS_KIN"/>
    <property type="match status" value="1"/>
</dbReference>
<dbReference type="SUPFAM" id="SSF55785">
    <property type="entry name" value="PYP-like sensor domain (PAS domain)"/>
    <property type="match status" value="1"/>
</dbReference>
<dbReference type="EC" id="2.7.13.3" evidence="2"/>
<dbReference type="SMART" id="SM00448">
    <property type="entry name" value="REC"/>
    <property type="match status" value="1"/>
</dbReference>
<dbReference type="CDD" id="cd00130">
    <property type="entry name" value="PAS"/>
    <property type="match status" value="1"/>
</dbReference>
<keyword evidence="3 7" id="KW-0597">Phosphoprotein</keyword>
<dbReference type="Gene3D" id="3.40.50.2300">
    <property type="match status" value="1"/>
</dbReference>
<dbReference type="SMART" id="SM00086">
    <property type="entry name" value="PAC"/>
    <property type="match status" value="1"/>
</dbReference>
<dbReference type="InterPro" id="IPR036097">
    <property type="entry name" value="HisK_dim/P_sf"/>
</dbReference>
<protein>
    <recommendedName>
        <fullName evidence="2">histidine kinase</fullName>
        <ecNumber evidence="2">2.7.13.3</ecNumber>
    </recommendedName>
</protein>
<keyword evidence="12" id="KW-0547">Nucleotide-binding</keyword>
<dbReference type="InterPro" id="IPR000700">
    <property type="entry name" value="PAS-assoc_C"/>
</dbReference>
<comment type="caution">
    <text evidence="12">The sequence shown here is derived from an EMBL/GenBank/DDBJ whole genome shotgun (WGS) entry which is preliminary data.</text>
</comment>
<evidence type="ECO:0000256" key="5">
    <source>
        <dbReference type="ARBA" id="ARBA00022777"/>
    </source>
</evidence>
<dbReference type="InterPro" id="IPR000014">
    <property type="entry name" value="PAS"/>
</dbReference>
<evidence type="ECO:0000256" key="4">
    <source>
        <dbReference type="ARBA" id="ARBA00022679"/>
    </source>
</evidence>
<gene>
    <name evidence="12" type="ORF">NG792_10845</name>
</gene>
<dbReference type="PROSITE" id="PS50110">
    <property type="entry name" value="RESPONSE_REGULATORY"/>
    <property type="match status" value="1"/>
</dbReference>
<name>A0ABT2N674_9CYAN</name>
<dbReference type="Pfam" id="PF00072">
    <property type="entry name" value="Response_reg"/>
    <property type="match status" value="1"/>
</dbReference>
<sequence>MSNEKILVVEDEGIVALDIQTILEDLGYQVPVAVASGEEAIQAAAEIHPDLVLMDIHLEGSIDGVTAAEQIRDRFNIPVVYLTAYSDEDTLQRAKLTTPFGYLIKPLEARSLKSTIDMAIYRHQIEQELKQSKEWFATTLRSIGDAVIATDEIGRIRFINPVAETLTGWKQAEALGKDIGKVFRITHEMSAAIAQQLGTPEIPTENLVETPNERVLIAKNGTKIPIDDTVAPIGGENDKIIGAVYVFRDITSKKATEVLQKERIRLETEVKERALAEAEIRRLLEIETELSEFKSRLITTISHEFRTPMSIILSSAELLQVYSDTWPEERKETHYQRIKTAIEYMTGMIEDVTLVGQAESGELEFQPHPIELVDFCTRAVDQMKVTTSDRHHIRLIAHTDKISALMDSQLLRQILNNLFSNAIKYSPQGGEITLELSTESEPVSPHIHQPSSLVVFRIKDPGIGIPQQDLQQLFESFQRATNVGSIRGTGLGLAIVKKCVELHGGHIEIESEIARGSTFIVKIPLQTPSYEVMLAEI</sequence>
<dbReference type="SUPFAM" id="SSF47384">
    <property type="entry name" value="Homodimeric domain of signal transducing histidine kinase"/>
    <property type="match status" value="1"/>
</dbReference>
<reference evidence="12 13" key="1">
    <citation type="journal article" date="2022" name="Front. Microbiol.">
        <title>High genomic differentiation and limited gene flow indicate recent cryptic speciation within the genus Laspinema (cyanobacteria).</title>
        <authorList>
            <person name="Stanojkovic A."/>
            <person name="Skoupy S."/>
            <person name="Skaloud P."/>
            <person name="Dvorak P."/>
        </authorList>
    </citation>
    <scope>NUCLEOTIDE SEQUENCE [LARGE SCALE GENOMIC DNA]</scope>
    <source>
        <strain evidence="12 13">D3b</strain>
    </source>
</reference>
<dbReference type="Gene3D" id="3.30.450.20">
    <property type="entry name" value="PAS domain"/>
    <property type="match status" value="1"/>
</dbReference>
<feature type="domain" description="PAC" evidence="11">
    <location>
        <begin position="210"/>
        <end position="262"/>
    </location>
</feature>
<dbReference type="SUPFAM" id="SSF52172">
    <property type="entry name" value="CheY-like"/>
    <property type="match status" value="1"/>
</dbReference>
<evidence type="ECO:0000256" key="3">
    <source>
        <dbReference type="ARBA" id="ARBA00022553"/>
    </source>
</evidence>
<dbReference type="PRINTS" id="PR00344">
    <property type="entry name" value="BCTRLSENSOR"/>
</dbReference>
<feature type="modified residue" description="4-aspartylphosphate" evidence="7">
    <location>
        <position position="55"/>
    </location>
</feature>
<accession>A0ABT2N674</accession>
<dbReference type="InterPro" id="IPR003594">
    <property type="entry name" value="HATPase_dom"/>
</dbReference>
<dbReference type="InterPro" id="IPR001610">
    <property type="entry name" value="PAC"/>
</dbReference>
<proteinExistence type="predicted"/>
<evidence type="ECO:0000256" key="7">
    <source>
        <dbReference type="PROSITE-ProRule" id="PRU00169"/>
    </source>
</evidence>
<dbReference type="EMBL" id="JAMXFA010000012">
    <property type="protein sequence ID" value="MCT7978204.1"/>
    <property type="molecule type" value="Genomic_DNA"/>
</dbReference>
<dbReference type="InterPro" id="IPR035965">
    <property type="entry name" value="PAS-like_dom_sf"/>
</dbReference>
<dbReference type="Pfam" id="PF02518">
    <property type="entry name" value="HATPase_c"/>
    <property type="match status" value="1"/>
</dbReference>
<keyword evidence="5" id="KW-0418">Kinase</keyword>
<dbReference type="CDD" id="cd00082">
    <property type="entry name" value="HisKA"/>
    <property type="match status" value="1"/>
</dbReference>
<dbReference type="GO" id="GO:0005524">
    <property type="term" value="F:ATP binding"/>
    <property type="evidence" value="ECO:0007669"/>
    <property type="project" value="UniProtKB-KW"/>
</dbReference>
<keyword evidence="12" id="KW-0067">ATP-binding</keyword>
<dbReference type="PANTHER" id="PTHR43047">
    <property type="entry name" value="TWO-COMPONENT HISTIDINE PROTEIN KINASE"/>
    <property type="match status" value="1"/>
</dbReference>
<evidence type="ECO:0000256" key="6">
    <source>
        <dbReference type="ARBA" id="ARBA00023012"/>
    </source>
</evidence>